<evidence type="ECO:0000313" key="3">
    <source>
        <dbReference type="Proteomes" id="UP000195437"/>
    </source>
</evidence>
<sequence>MKTFEPDTQSFVIPAQLGQRIMEIMEEKGRAFTQQALANRIGMNRVTLSKKLHGEREFYLFELRRIADAFHISLERLLKADIAEEEAELEELFKTHTDFFRAFDIAQKLVHLAIGITERGKSLNDLGRAFYYLKKYDEAYSVWKECYLYAKQLSEQYRDSNLLMRVVSNLMLTYTVRKEYSNLAEMITQIEPALSNDPARAAFINYSLALIAENQGNSDEARTKYQKSLEYYSIWDSKNDLARAWHNTATFEYRQSNFEVAERYFEMALPLLLPKAQDALVCIKEYSKALIKLGKYDKADQLLHQGLTLQGDERFGSPNIYRAKLQILLSIIKNDPTYAKAVLNMDNVNDKTKSFAARFLFDFYESKDDSSQAIHYYRIVRQLTDGVGAIIDEEDF</sequence>
<dbReference type="SMART" id="SM00028">
    <property type="entry name" value="TPR"/>
    <property type="match status" value="3"/>
</dbReference>
<dbReference type="InterPro" id="IPR001387">
    <property type="entry name" value="Cro/C1-type_HTH"/>
</dbReference>
<dbReference type="AlphaFoldDB" id="A0A1Y0IHI7"/>
<dbReference type="Gene3D" id="1.25.40.10">
    <property type="entry name" value="Tetratricopeptide repeat domain"/>
    <property type="match status" value="1"/>
</dbReference>
<feature type="domain" description="HTH cro/C1-type" evidence="1">
    <location>
        <begin position="33"/>
        <end position="77"/>
    </location>
</feature>
<dbReference type="SMART" id="SM00530">
    <property type="entry name" value="HTH_XRE"/>
    <property type="match status" value="1"/>
</dbReference>
<dbReference type="KEGG" id="tum:CBW65_01965"/>
<dbReference type="InterPro" id="IPR019734">
    <property type="entry name" value="TPR_rpt"/>
</dbReference>
<dbReference type="OrthoDB" id="9805856at2"/>
<dbReference type="Gene3D" id="1.10.260.40">
    <property type="entry name" value="lambda repressor-like DNA-binding domains"/>
    <property type="match status" value="1"/>
</dbReference>
<dbReference type="RefSeq" id="WP_087455351.1">
    <property type="nucleotide sequence ID" value="NZ_CP021434.1"/>
</dbReference>
<proteinExistence type="predicted"/>
<dbReference type="EMBL" id="CP021434">
    <property type="protein sequence ID" value="ARU59962.1"/>
    <property type="molecule type" value="Genomic_DNA"/>
</dbReference>
<protein>
    <recommendedName>
        <fullName evidence="1">HTH cro/C1-type domain-containing protein</fullName>
    </recommendedName>
</protein>
<dbReference type="InterPro" id="IPR011990">
    <property type="entry name" value="TPR-like_helical_dom_sf"/>
</dbReference>
<name>A0A1Y0IHI7_9BACL</name>
<dbReference type="SUPFAM" id="SSF48452">
    <property type="entry name" value="TPR-like"/>
    <property type="match status" value="1"/>
</dbReference>
<gene>
    <name evidence="2" type="ORF">CBW65_01965</name>
</gene>
<dbReference type="InterPro" id="IPR010982">
    <property type="entry name" value="Lambda_DNA-bd_dom_sf"/>
</dbReference>
<dbReference type="Proteomes" id="UP000195437">
    <property type="component" value="Chromosome"/>
</dbReference>
<dbReference type="CDD" id="cd00093">
    <property type="entry name" value="HTH_XRE"/>
    <property type="match status" value="1"/>
</dbReference>
<reference evidence="3" key="1">
    <citation type="submission" date="2017-05" db="EMBL/GenBank/DDBJ databases">
        <authorList>
            <person name="Sung H."/>
        </authorList>
    </citation>
    <scope>NUCLEOTIDE SEQUENCE [LARGE SCALE GENOMIC DNA]</scope>
    <source>
        <strain evidence="3">AR23208</strain>
    </source>
</reference>
<evidence type="ECO:0000259" key="1">
    <source>
        <dbReference type="PROSITE" id="PS50943"/>
    </source>
</evidence>
<dbReference type="SUPFAM" id="SSF47413">
    <property type="entry name" value="lambda repressor-like DNA-binding domains"/>
    <property type="match status" value="1"/>
</dbReference>
<dbReference type="Pfam" id="PF13424">
    <property type="entry name" value="TPR_12"/>
    <property type="match status" value="1"/>
</dbReference>
<accession>A0A1Y0IHI7</accession>
<dbReference type="PROSITE" id="PS50943">
    <property type="entry name" value="HTH_CROC1"/>
    <property type="match status" value="1"/>
</dbReference>
<keyword evidence="3" id="KW-1185">Reference proteome</keyword>
<evidence type="ECO:0000313" key="2">
    <source>
        <dbReference type="EMBL" id="ARU59962.1"/>
    </source>
</evidence>
<organism evidence="2 3">
    <name type="scientific">Tumebacillus avium</name>
    <dbReference type="NCBI Taxonomy" id="1903704"/>
    <lineage>
        <taxon>Bacteria</taxon>
        <taxon>Bacillati</taxon>
        <taxon>Bacillota</taxon>
        <taxon>Bacilli</taxon>
        <taxon>Bacillales</taxon>
        <taxon>Alicyclobacillaceae</taxon>
        <taxon>Tumebacillus</taxon>
    </lineage>
</organism>
<dbReference type="Pfam" id="PF13443">
    <property type="entry name" value="HTH_26"/>
    <property type="match status" value="1"/>
</dbReference>
<dbReference type="GO" id="GO:0003677">
    <property type="term" value="F:DNA binding"/>
    <property type="evidence" value="ECO:0007669"/>
    <property type="project" value="InterPro"/>
</dbReference>